<dbReference type="InterPro" id="IPR000073">
    <property type="entry name" value="AB_hydrolase_1"/>
</dbReference>
<evidence type="ECO:0000313" key="2">
    <source>
        <dbReference type="EMBL" id="CUS54559.1"/>
    </source>
</evidence>
<dbReference type="InterPro" id="IPR050266">
    <property type="entry name" value="AB_hydrolase_sf"/>
</dbReference>
<dbReference type="InterPro" id="IPR026968">
    <property type="entry name" value="PcaD/CatD"/>
</dbReference>
<protein>
    <submittedName>
        <fullName evidence="2">Beta-ketoadipate enol-lactone hydrolase</fullName>
        <ecNumber evidence="2">3.1.1.24</ecNumber>
    </submittedName>
</protein>
<dbReference type="PANTHER" id="PTHR43798">
    <property type="entry name" value="MONOACYLGLYCEROL LIPASE"/>
    <property type="match status" value="1"/>
</dbReference>
<dbReference type="Pfam" id="PF00561">
    <property type="entry name" value="Abhydrolase_1"/>
    <property type="match status" value="1"/>
</dbReference>
<sequence length="262" mass="28198">MRIETNGISVHYSIEGPEKGPVVVLSHSLAANLAMWDWQMPVLGDYRVVRYDTRGHGGTDAPAGEYTLETLADDLFGLLDALNLEAVHYIGLSMGGMIGQTAALKDQGRFLSLGLCDTSSVVPLAGKDAWTERIGVARAQGMEAVMPSTIERWFSPEYQQDASSEVDKIREMIQSTPVDGFCGCCHAIMGLNLTDRLQAITVPTLLVVGEDDPGTPVAAHEVIQQKITGSKLVVIPGARHFSNVEQQAAFNAAITAFLAEQV</sequence>
<feature type="domain" description="AB hydrolase-1" evidence="1">
    <location>
        <begin position="21"/>
        <end position="245"/>
    </location>
</feature>
<accession>A0A160TXU8</accession>
<dbReference type="InterPro" id="IPR029058">
    <property type="entry name" value="AB_hydrolase_fold"/>
</dbReference>
<name>A0A160TXU8_9ZZZZ</name>
<evidence type="ECO:0000259" key="1">
    <source>
        <dbReference type="Pfam" id="PF00561"/>
    </source>
</evidence>
<dbReference type="EMBL" id="CZRL01000104">
    <property type="protein sequence ID" value="CUS54559.1"/>
    <property type="molecule type" value="Genomic_DNA"/>
</dbReference>
<dbReference type="Gene3D" id="3.40.50.1820">
    <property type="entry name" value="alpha/beta hydrolase"/>
    <property type="match status" value="1"/>
</dbReference>
<dbReference type="EC" id="3.1.1.24" evidence="2"/>
<keyword evidence="2" id="KW-0378">Hydrolase</keyword>
<dbReference type="AlphaFoldDB" id="A0A160TXU8"/>
<dbReference type="GO" id="GO:0047570">
    <property type="term" value="F:3-oxoadipate enol-lactonase activity"/>
    <property type="evidence" value="ECO:0007669"/>
    <property type="project" value="UniProtKB-EC"/>
</dbReference>
<reference evidence="2" key="1">
    <citation type="submission" date="2015-10" db="EMBL/GenBank/DDBJ databases">
        <authorList>
            <person name="Gilbert D.G."/>
        </authorList>
    </citation>
    <scope>NUCLEOTIDE SEQUENCE</scope>
</reference>
<organism evidence="2">
    <name type="scientific">hydrothermal vent metagenome</name>
    <dbReference type="NCBI Taxonomy" id="652676"/>
    <lineage>
        <taxon>unclassified sequences</taxon>
        <taxon>metagenomes</taxon>
        <taxon>ecological metagenomes</taxon>
    </lineage>
</organism>
<dbReference type="PRINTS" id="PR00111">
    <property type="entry name" value="ABHYDROLASE"/>
</dbReference>
<dbReference type="SUPFAM" id="SSF53474">
    <property type="entry name" value="alpha/beta-Hydrolases"/>
    <property type="match status" value="1"/>
</dbReference>
<proteinExistence type="predicted"/>
<dbReference type="NCBIfam" id="TIGR02427">
    <property type="entry name" value="protocat_pcaD"/>
    <property type="match status" value="1"/>
</dbReference>
<gene>
    <name evidence="2" type="ORF">MGWOODY_XGa848</name>
</gene>
<dbReference type="GO" id="GO:0042952">
    <property type="term" value="P:beta-ketoadipate pathway"/>
    <property type="evidence" value="ECO:0007669"/>
    <property type="project" value="InterPro"/>
</dbReference>